<evidence type="ECO:0000256" key="4">
    <source>
        <dbReference type="SAM" id="MobiDB-lite"/>
    </source>
</evidence>
<dbReference type="InterPro" id="IPR045209">
    <property type="entry name" value="Rrp5"/>
</dbReference>
<proteinExistence type="evidence at protein level"/>
<evidence type="ECO:0000259" key="5">
    <source>
        <dbReference type="PROSITE" id="PS50126"/>
    </source>
</evidence>
<dbReference type="EMBL" id="ABJB010626337">
    <property type="status" value="NOT_ANNOTATED_CDS"/>
    <property type="molecule type" value="Genomic_DNA"/>
</dbReference>
<dbReference type="PANTHER" id="PTHR23270">
    <property type="entry name" value="PROGRAMMED CELL DEATH PROTEIN 11 PRE-RRNA PROCESSING PROTEIN RRP5"/>
    <property type="match status" value="1"/>
</dbReference>
<dbReference type="AlphaFoldDB" id="B7QE53"/>
<dbReference type="Pfam" id="PF23459">
    <property type="entry name" value="S1_RRP5"/>
    <property type="match status" value="2"/>
</dbReference>
<dbReference type="GO" id="GO:0006364">
    <property type="term" value="P:rRNA processing"/>
    <property type="evidence" value="ECO:0007669"/>
    <property type="project" value="InterPro"/>
</dbReference>
<dbReference type="EMBL" id="ABJB010758290">
    <property type="status" value="NOT_ANNOTATED_CDS"/>
    <property type="molecule type" value="Genomic_DNA"/>
</dbReference>
<dbReference type="EMBL" id="ABJB010341792">
    <property type="status" value="NOT_ANNOTATED_CDS"/>
    <property type="molecule type" value="Genomic_DNA"/>
</dbReference>
<dbReference type="VEuPathDB" id="VectorBase:ISCP_001587"/>
<dbReference type="EMBL" id="DS918780">
    <property type="protein sequence ID" value="EEC17125.1"/>
    <property type="molecule type" value="Genomic_DNA"/>
</dbReference>
<keyword evidence="8" id="KW-1185">Reference proteome</keyword>
<dbReference type="VEuPathDB" id="VectorBase:ISCI022675"/>
<feature type="compositionally biased region" description="Basic residues" evidence="4">
    <location>
        <begin position="41"/>
        <end position="51"/>
    </location>
</feature>
<feature type="domain" description="S1 motif" evidence="5">
    <location>
        <begin position="370"/>
        <end position="440"/>
    </location>
</feature>
<feature type="domain" description="S1 motif" evidence="5">
    <location>
        <begin position="182"/>
        <end position="253"/>
    </location>
</feature>
<feature type="domain" description="S1 motif" evidence="5">
    <location>
        <begin position="257"/>
        <end position="324"/>
    </location>
</feature>
<evidence type="ECO:0000313" key="8">
    <source>
        <dbReference type="Proteomes" id="UP000001555"/>
    </source>
</evidence>
<evidence type="ECO:0000313" key="7">
    <source>
        <dbReference type="EnsemblMetazoa" id="ISCW022675-PA"/>
    </source>
</evidence>
<accession>B7QE53</accession>
<dbReference type="InterPro" id="IPR003029">
    <property type="entry name" value="S1_domain"/>
</dbReference>
<dbReference type="PANTHER" id="PTHR23270:SF10">
    <property type="entry name" value="PROTEIN RRP5 HOMOLOG"/>
    <property type="match status" value="1"/>
</dbReference>
<sequence>MNLEDEISLPRGGVRRPSGAQKLYLAKDDLFKSSASGLAKKPSRKRRKKSTKQTGDDEQTLVVVEPLTVHTLAEGMVVLGCVQQAHEFGLKVSLPGAITGQVDIMHVSQPYSTLLRKFAQGVQEDNTELLKLGKMFRDGQTVVCKVISAIPEKEGSPNVCVTLSLDPAEVNSSLVPSMLQTGMVLQAAVSSVEDHGYTMDCGLEGVDGFLPRTEATQFLKKCNENRALAVGQLVSCAVVSETGGGRVLRLTARPSAVGAVYGTVQRAVPSGLLISLSPWVQGFVQTLHVSDRPGRQPESGASVRCRLLRIDRSCDPPKLWLTCRRGLVTSRRPIVASYQEATRDTVTDGIVVQASPKGLLVSLYNGVKPGTLVYGVLRAFVRHGMLLNLPAGIRGFVPLKNVADEFLREPSMSGFVVGQCLSARVTEVITKKNQLRLSTSLKTCATSLDNHAMVLLSARLGDDRLLASLDS</sequence>
<dbReference type="FunFam" id="2.40.50.140:FF:000148">
    <property type="entry name" value="protein RRP5 homolog isoform X1"/>
    <property type="match status" value="1"/>
</dbReference>
<feature type="region of interest" description="Disordered" evidence="4">
    <location>
        <begin position="35"/>
        <end position="57"/>
    </location>
</feature>
<dbReference type="Gene3D" id="2.40.50.140">
    <property type="entry name" value="Nucleic acid-binding proteins"/>
    <property type="match status" value="3"/>
</dbReference>
<comment type="subcellular location">
    <subcellularLocation>
        <location evidence="1">Nucleus</location>
    </subcellularLocation>
</comment>
<dbReference type="InParanoid" id="B7QE53"/>
<dbReference type="SUPFAM" id="SSF50249">
    <property type="entry name" value="Nucleic acid-binding proteins"/>
    <property type="match status" value="3"/>
</dbReference>
<dbReference type="InterPro" id="IPR057302">
    <property type="entry name" value="Rrp5_S1"/>
</dbReference>
<evidence type="ECO:0000256" key="1">
    <source>
        <dbReference type="ARBA" id="ARBA00004123"/>
    </source>
</evidence>
<evidence type="ECO:0007829" key="9">
    <source>
        <dbReference type="PeptideAtlas" id="B7QE53"/>
    </source>
</evidence>
<name>B7QE53_IXOSC</name>
<protein>
    <submittedName>
        <fullName evidence="6 7">Pdcd11 protein, putative</fullName>
    </submittedName>
</protein>
<dbReference type="SMART" id="SM00316">
    <property type="entry name" value="S1"/>
    <property type="match status" value="4"/>
</dbReference>
<organism>
    <name type="scientific">Ixodes scapularis</name>
    <name type="common">Black-legged tick</name>
    <name type="synonym">Deer tick</name>
    <dbReference type="NCBI Taxonomy" id="6945"/>
    <lineage>
        <taxon>Eukaryota</taxon>
        <taxon>Metazoa</taxon>
        <taxon>Ecdysozoa</taxon>
        <taxon>Arthropoda</taxon>
        <taxon>Chelicerata</taxon>
        <taxon>Arachnida</taxon>
        <taxon>Acari</taxon>
        <taxon>Parasitiformes</taxon>
        <taxon>Ixodida</taxon>
        <taxon>Ixodoidea</taxon>
        <taxon>Ixodidae</taxon>
        <taxon>Ixodinae</taxon>
        <taxon>Ixodes</taxon>
    </lineage>
</organism>
<dbReference type="Pfam" id="PF00575">
    <property type="entry name" value="S1"/>
    <property type="match status" value="1"/>
</dbReference>
<dbReference type="PaxDb" id="6945-B7QE53"/>
<dbReference type="EMBL" id="ABJB010430943">
    <property type="status" value="NOT_ANNOTATED_CDS"/>
    <property type="molecule type" value="Genomic_DNA"/>
</dbReference>
<dbReference type="GO" id="GO:0005634">
    <property type="term" value="C:nucleus"/>
    <property type="evidence" value="ECO:0007669"/>
    <property type="project" value="UniProtKB-SubCell"/>
</dbReference>
<dbReference type="FunFam" id="2.40.50.140:FF:000200">
    <property type="entry name" value="Programmed cell death 11"/>
    <property type="match status" value="1"/>
</dbReference>
<gene>
    <name evidence="6" type="ORF">IscW_ISCW022675</name>
</gene>
<dbReference type="GO" id="GO:0003676">
    <property type="term" value="F:nucleic acid binding"/>
    <property type="evidence" value="ECO:0007669"/>
    <property type="project" value="InterPro"/>
</dbReference>
<keyword evidence="9" id="KW-1267">Proteomics identification</keyword>
<keyword evidence="2" id="KW-0677">Repeat</keyword>
<keyword evidence="3" id="KW-0539">Nucleus</keyword>
<evidence type="ECO:0000256" key="2">
    <source>
        <dbReference type="ARBA" id="ARBA00022737"/>
    </source>
</evidence>
<evidence type="ECO:0000313" key="6">
    <source>
        <dbReference type="EMBL" id="EEC17125.1"/>
    </source>
</evidence>
<dbReference type="InterPro" id="IPR012340">
    <property type="entry name" value="NA-bd_OB-fold"/>
</dbReference>
<dbReference type="VEuPathDB" id="VectorBase:ISCW022675"/>
<dbReference type="HOGENOM" id="CLU_580441_0_0_1"/>
<dbReference type="CDD" id="cd05693">
    <property type="entry name" value="S1_Rrp5_repeat_hs1_sc1"/>
    <property type="match status" value="1"/>
</dbReference>
<dbReference type="EnsemblMetazoa" id="ISCW022675-RA">
    <property type="protein sequence ID" value="ISCW022675-PA"/>
    <property type="gene ID" value="ISCW022675"/>
</dbReference>
<reference evidence="6 8" key="1">
    <citation type="submission" date="2008-03" db="EMBL/GenBank/DDBJ databases">
        <title>Annotation of Ixodes scapularis.</title>
        <authorList>
            <consortium name="Ixodes scapularis Genome Project Consortium"/>
            <person name="Caler E."/>
            <person name="Hannick L.I."/>
            <person name="Bidwell S."/>
            <person name="Joardar V."/>
            <person name="Thiagarajan M."/>
            <person name="Amedeo P."/>
            <person name="Galinsky K.J."/>
            <person name="Schobel S."/>
            <person name="Inman J."/>
            <person name="Hostetler J."/>
            <person name="Miller J."/>
            <person name="Hammond M."/>
            <person name="Megy K."/>
            <person name="Lawson D."/>
            <person name="Kodira C."/>
            <person name="Sutton G."/>
            <person name="Meyer J."/>
            <person name="Hill C.A."/>
            <person name="Birren B."/>
            <person name="Nene V."/>
            <person name="Collins F."/>
            <person name="Alarcon-Chaidez F."/>
            <person name="Wikel S."/>
            <person name="Strausberg R."/>
        </authorList>
    </citation>
    <scope>NUCLEOTIDE SEQUENCE [LARGE SCALE GENOMIC DNA]</scope>
    <source>
        <strain evidence="8">Wikel</strain>
        <strain evidence="6">Wikel colony</strain>
    </source>
</reference>
<dbReference type="OrthoDB" id="412781at2759"/>
<dbReference type="STRING" id="6945.B7QE53"/>
<evidence type="ECO:0000256" key="3">
    <source>
        <dbReference type="ARBA" id="ARBA00023242"/>
    </source>
</evidence>
<dbReference type="Proteomes" id="UP000001555">
    <property type="component" value="Unassembled WGS sequence"/>
</dbReference>
<dbReference type="PROSITE" id="PS50126">
    <property type="entry name" value="S1"/>
    <property type="match status" value="4"/>
</dbReference>
<reference evidence="7" key="2">
    <citation type="submission" date="2020-05" db="UniProtKB">
        <authorList>
            <consortium name="EnsemblMetazoa"/>
        </authorList>
    </citation>
    <scope>IDENTIFICATION</scope>
    <source>
        <strain evidence="7">wikel</strain>
    </source>
</reference>
<dbReference type="InterPro" id="IPR048059">
    <property type="entry name" value="Rrp5_S1_rpt_hs1_sc1"/>
</dbReference>
<feature type="domain" description="S1 motif" evidence="5">
    <location>
        <begin position="75"/>
        <end position="166"/>
    </location>
</feature>